<organism evidence="1 2">
    <name type="scientific">Pristionchus fissidentatus</name>
    <dbReference type="NCBI Taxonomy" id="1538716"/>
    <lineage>
        <taxon>Eukaryota</taxon>
        <taxon>Metazoa</taxon>
        <taxon>Ecdysozoa</taxon>
        <taxon>Nematoda</taxon>
        <taxon>Chromadorea</taxon>
        <taxon>Rhabditida</taxon>
        <taxon>Rhabditina</taxon>
        <taxon>Diplogasteromorpha</taxon>
        <taxon>Diplogasteroidea</taxon>
        <taxon>Neodiplogasteridae</taxon>
        <taxon>Pristionchus</taxon>
    </lineage>
</organism>
<name>A0AAV5WA40_9BILA</name>
<feature type="non-terminal residue" evidence="1">
    <location>
        <position position="1"/>
    </location>
</feature>
<proteinExistence type="predicted"/>
<dbReference type="EMBL" id="BTSY01000005">
    <property type="protein sequence ID" value="GMT27857.1"/>
    <property type="molecule type" value="Genomic_DNA"/>
</dbReference>
<accession>A0AAV5WA40</accession>
<dbReference type="AlphaFoldDB" id="A0AAV5WA40"/>
<reference evidence="1" key="1">
    <citation type="submission" date="2023-10" db="EMBL/GenBank/DDBJ databases">
        <title>Genome assembly of Pristionchus species.</title>
        <authorList>
            <person name="Yoshida K."/>
            <person name="Sommer R.J."/>
        </authorList>
    </citation>
    <scope>NUCLEOTIDE SEQUENCE</scope>
    <source>
        <strain evidence="1">RS5133</strain>
    </source>
</reference>
<keyword evidence="2" id="KW-1185">Reference proteome</keyword>
<evidence type="ECO:0000313" key="1">
    <source>
        <dbReference type="EMBL" id="GMT27857.1"/>
    </source>
</evidence>
<sequence length="78" mass="8711">REKLLRHACEKHCSSRQQLNILACKERRKGIGGLNLLNLSIAVDRSSLISIAKSITHITIPYTCTLISAHDLCTVREV</sequence>
<comment type="caution">
    <text evidence="1">The sequence shown here is derived from an EMBL/GenBank/DDBJ whole genome shotgun (WGS) entry which is preliminary data.</text>
</comment>
<dbReference type="Proteomes" id="UP001432322">
    <property type="component" value="Unassembled WGS sequence"/>
</dbReference>
<evidence type="ECO:0000313" key="2">
    <source>
        <dbReference type="Proteomes" id="UP001432322"/>
    </source>
</evidence>
<gene>
    <name evidence="1" type="ORF">PFISCL1PPCAC_19154</name>
</gene>
<protein>
    <submittedName>
        <fullName evidence="1">Uncharacterized protein</fullName>
    </submittedName>
</protein>